<name>A0A7J9L7B5_GOSSC</name>
<evidence type="ECO:0000313" key="2">
    <source>
        <dbReference type="Proteomes" id="UP000593576"/>
    </source>
</evidence>
<comment type="caution">
    <text evidence="1">The sequence shown here is derived from an EMBL/GenBank/DDBJ whole genome shotgun (WGS) entry which is preliminary data.</text>
</comment>
<sequence length="33" mass="3791">MVTLQPSVLCCIGLCKSQLGKLIWYHSMEHLEE</sequence>
<keyword evidence="2" id="KW-1185">Reference proteome</keyword>
<dbReference type="EMBL" id="JABFAF010000005">
    <property type="protein sequence ID" value="MBA0854547.1"/>
    <property type="molecule type" value="Genomic_DNA"/>
</dbReference>
<dbReference type="AlphaFoldDB" id="A0A7J9L7B5"/>
<reference evidence="1 2" key="1">
    <citation type="journal article" date="2019" name="Genome Biol. Evol.">
        <title>Insights into the evolution of the New World diploid cottons (Gossypium, subgenus Houzingenia) based on genome sequencing.</title>
        <authorList>
            <person name="Grover C.E."/>
            <person name="Arick M.A. 2nd"/>
            <person name="Thrash A."/>
            <person name="Conover J.L."/>
            <person name="Sanders W.S."/>
            <person name="Peterson D.G."/>
            <person name="Frelichowski J.E."/>
            <person name="Scheffler J.A."/>
            <person name="Scheffler B.E."/>
            <person name="Wendel J.F."/>
        </authorList>
    </citation>
    <scope>NUCLEOTIDE SEQUENCE [LARGE SCALE GENOMIC DNA]</scope>
    <source>
        <strain evidence="1">1</strain>
        <tissue evidence="1">Leaf</tissue>
    </source>
</reference>
<proteinExistence type="predicted"/>
<protein>
    <submittedName>
        <fullName evidence="1">Uncharacterized protein</fullName>
    </submittedName>
</protein>
<evidence type="ECO:0000313" key="1">
    <source>
        <dbReference type="EMBL" id="MBA0854547.1"/>
    </source>
</evidence>
<accession>A0A7J9L7B5</accession>
<organism evidence="1 2">
    <name type="scientific">Gossypium schwendimanii</name>
    <name type="common">Cotton</name>
    <dbReference type="NCBI Taxonomy" id="34291"/>
    <lineage>
        <taxon>Eukaryota</taxon>
        <taxon>Viridiplantae</taxon>
        <taxon>Streptophyta</taxon>
        <taxon>Embryophyta</taxon>
        <taxon>Tracheophyta</taxon>
        <taxon>Spermatophyta</taxon>
        <taxon>Magnoliopsida</taxon>
        <taxon>eudicotyledons</taxon>
        <taxon>Gunneridae</taxon>
        <taxon>Pentapetalae</taxon>
        <taxon>rosids</taxon>
        <taxon>malvids</taxon>
        <taxon>Malvales</taxon>
        <taxon>Malvaceae</taxon>
        <taxon>Malvoideae</taxon>
        <taxon>Gossypium</taxon>
    </lineage>
</organism>
<gene>
    <name evidence="1" type="ORF">Goshw_001550</name>
</gene>
<dbReference type="Proteomes" id="UP000593576">
    <property type="component" value="Unassembled WGS sequence"/>
</dbReference>